<feature type="compositionally biased region" description="Basic and acidic residues" evidence="2">
    <location>
        <begin position="1395"/>
        <end position="1414"/>
    </location>
</feature>
<dbReference type="VEuPathDB" id="TriTrypDB:LDHU3_29.3080"/>
<dbReference type="PROSITE" id="PS00028">
    <property type="entry name" value="ZINC_FINGER_C2H2_1"/>
    <property type="match status" value="1"/>
</dbReference>
<feature type="region of interest" description="Disordered" evidence="2">
    <location>
        <begin position="1294"/>
        <end position="1529"/>
    </location>
</feature>
<dbReference type="VEuPathDB" id="TriTrypDB:LdCL_290027600"/>
<reference evidence="5" key="1">
    <citation type="submission" date="2019-02" db="EMBL/GenBank/DDBJ databases">
        <title>FDA dAtabase for Regulatory Grade micrObial Sequences (FDA-ARGOS): Supporting development and validation of Infectious Disease Dx tests.</title>
        <authorList>
            <person name="Duncan R."/>
            <person name="Fisher C."/>
            <person name="Tallon L."/>
            <person name="Sadzewicz L."/>
            <person name="Sengamalay N."/>
            <person name="Ott S."/>
            <person name="Godinez A."/>
            <person name="Nagaraj S."/>
            <person name="Vavikolanu K."/>
            <person name="Vyas G."/>
            <person name="Nadendla S."/>
            <person name="Aluvathingal J."/>
            <person name="Sichtig H."/>
        </authorList>
    </citation>
    <scope>NUCLEOTIDE SEQUENCE [LARGE SCALE GENOMIC DNA]</scope>
    <source>
        <strain evidence="5">FDAARGOS_360</strain>
    </source>
</reference>
<dbReference type="VEuPathDB" id="TriTrypDB:LdBPK_292160.1"/>
<evidence type="ECO:0000256" key="2">
    <source>
        <dbReference type="SAM" id="MobiDB-lite"/>
    </source>
</evidence>
<gene>
    <name evidence="4" type="ORF">CGC20_25040</name>
</gene>
<evidence type="ECO:0000313" key="4">
    <source>
        <dbReference type="EMBL" id="TPP50695.1"/>
    </source>
</evidence>
<dbReference type="Proteomes" id="UP000318821">
    <property type="component" value="Unassembled WGS sequence"/>
</dbReference>
<feature type="compositionally biased region" description="Basic and acidic residues" evidence="2">
    <location>
        <begin position="1422"/>
        <end position="1456"/>
    </location>
</feature>
<protein>
    <recommendedName>
        <fullName evidence="3">C2H2-type domain-containing protein</fullName>
    </recommendedName>
</protein>
<sequence>MVIVLDLNSCEADFMSHNIETTVTAAKDSLSPPTALGTGPATEEDDMRRHTWAPTVASRAGHFRFPLRFVRVFCELEHENDVVKTAKPAMPEAPTPAAWIADLVTGLRRKDDISSKACYTMRHATETSCLAAAVPHQKCRDDELTSRQETVLTQFCAGTCPHFGFLPRRVAGSGSMGRASAPVLCPACYAIFADRSRLRAHRVARHGRGRSSVIALISPALHGLPPNVVLKQIPRSESASTLQHALPATAGVLRHIQSRHAEVSRAGVMGESGAKRSIPIDAEAHARSPGTDRVDQGMQPTRVSVWRRWRSTCARKDENAGRMTRLDGRRLVLDDEDLAVAQQRQPQQPASRQPVSVAPATTALLTSEPADGQVQYEAETAATNEQGSLRRENFLEHAMAKTSATRAAEYRSLLFRVAEMEAQEQQRARQGGFALRMAQRETKLMTEVAAQQQAYLASQARGASCLHASGGATASTNASADSEKQMTISSAGAWPSAEDLTADVATEARLACLAHRMEHAQLQYRRCTEAAGLLRSHARWMRAEAERQERWTAETEELLYRLHEDAGLADAVSATAAGQRQEEPDCTRPLTASPLAASPLNDMWQRQTNGLTTLGGTLAKVHTLFRDPECCTNMSVVATALTEVGRRCQCLLQELQALTEAALQTEADLRQRRVHALEWSLFAAHAQQALELRDLYSPVTLAEMRAMGLRKILLRRRQELQTALTLAVLRNAERAVTGAGRAATASCSAPVPQPSCIFTSPPHEVTPEKMKAVADTCARHEGLRDRLLRELLYLKKCARRVLGAAWVSQTEATAIASLAATADTRGNSRTLEAVLVDNLRRASYNGLARLIAFVASTPKPPDELDDAARGDISDPHEDVDDEGKAQDEGDGLAPLPRSHSSVPAASLATRVQVLSMLEAVQTRANSLVSLLAENAKHWQRTQDVVVEAEVCAHSSEDAWCRTAELLLRRCMDADAAEPLSSDTRSDDANLHNPRTAPLLLQEQQLLDSLHASQATIVEAINAALAQVHHRCMAPLEREKRDVALLIRLLQLCDEAGESECQRGDASSADVPVTSTTPELESAMQLLTCAEDDERESDAVGKDRLLSQVRVPQLPLRVDAIQGTISALSAEWKNSLVAETAEVRAKFTETQAKLDQYAQYSMAEVPSLLEKALAKAKALQERAAECTARNSSAASLAAQIQQQRKLLTDTTTTERYALAAAMQQARLEVEALQAQVAQLQKQKDLSTTETLDRCEVRKAESVAWKSLLLDDPGQHQAVNADGAGDGAIKDEDSVDIKQEASDSPPEVTTDAKAETAERDREVGGGAAKSEVASAKRDDEAEGLENTREEEAEAGADAAEGGDEQGQQFGDEPAEEVAAESEPEERDGDALAFTAKRPNEEGADKEAHPLQVRDDAGAEGEEAVGEHDAGEEILDEKQDNAQSRKDERTTQDRVDEAPRCTTAAGTNELTEVVRQVEVKGKKKSRKRPSKNAQPSDLFSHYPPPSVFPTEPSNRPVYDDNPFYSGFGFEEE</sequence>
<comment type="caution">
    <text evidence="4">The sequence shown here is derived from an EMBL/GenBank/DDBJ whole genome shotgun (WGS) entry which is preliminary data.</text>
</comment>
<feature type="coiled-coil region" evidence="1">
    <location>
        <begin position="1221"/>
        <end position="1248"/>
    </location>
</feature>
<evidence type="ECO:0000313" key="5">
    <source>
        <dbReference type="Proteomes" id="UP000318821"/>
    </source>
</evidence>
<feature type="compositionally biased region" description="Basic residues" evidence="2">
    <location>
        <begin position="1478"/>
        <end position="1487"/>
    </location>
</feature>
<organism evidence="4 5">
    <name type="scientific">Leishmania donovani</name>
    <dbReference type="NCBI Taxonomy" id="5661"/>
    <lineage>
        <taxon>Eukaryota</taxon>
        <taxon>Discoba</taxon>
        <taxon>Euglenozoa</taxon>
        <taxon>Kinetoplastea</taxon>
        <taxon>Metakinetoplastina</taxon>
        <taxon>Trypanosomatida</taxon>
        <taxon>Trypanosomatidae</taxon>
        <taxon>Leishmaniinae</taxon>
        <taxon>Leishmania</taxon>
    </lineage>
</organism>
<feature type="domain" description="C2H2-type" evidence="3">
    <location>
        <begin position="185"/>
        <end position="206"/>
    </location>
</feature>
<evidence type="ECO:0000256" key="1">
    <source>
        <dbReference type="SAM" id="Coils"/>
    </source>
</evidence>
<feature type="region of interest" description="Disordered" evidence="2">
    <location>
        <begin position="25"/>
        <end position="49"/>
    </location>
</feature>
<dbReference type="InterPro" id="IPR013087">
    <property type="entry name" value="Znf_C2H2_type"/>
</dbReference>
<feature type="compositionally biased region" description="Basic and acidic residues" evidence="2">
    <location>
        <begin position="1332"/>
        <end position="1347"/>
    </location>
</feature>
<name>A0A504XSC6_LEIDO</name>
<feature type="compositionally biased region" description="Basic and acidic residues" evidence="2">
    <location>
        <begin position="1308"/>
        <end position="1321"/>
    </location>
</feature>
<feature type="compositionally biased region" description="Low complexity" evidence="2">
    <location>
        <begin position="1353"/>
        <end position="1369"/>
    </location>
</feature>
<feature type="region of interest" description="Disordered" evidence="2">
    <location>
        <begin position="861"/>
        <end position="901"/>
    </location>
</feature>
<accession>A0A504XSC6</accession>
<feature type="compositionally biased region" description="Acidic residues" evidence="2">
    <location>
        <begin position="1370"/>
        <end position="1385"/>
    </location>
</feature>
<keyword evidence="1" id="KW-0175">Coiled coil</keyword>
<dbReference type="EMBL" id="RHLD01000010">
    <property type="protein sequence ID" value="TPP50695.1"/>
    <property type="molecule type" value="Genomic_DNA"/>
</dbReference>
<feature type="compositionally biased region" description="Basic and acidic residues" evidence="2">
    <location>
        <begin position="861"/>
        <end position="887"/>
    </location>
</feature>
<evidence type="ECO:0000259" key="3">
    <source>
        <dbReference type="PROSITE" id="PS00028"/>
    </source>
</evidence>
<proteinExistence type="predicted"/>